<dbReference type="EMBL" id="JWZT01001204">
    <property type="protein sequence ID" value="KII72461.1"/>
    <property type="molecule type" value="Genomic_DNA"/>
</dbReference>
<dbReference type="Proteomes" id="UP000031668">
    <property type="component" value="Unassembled WGS sequence"/>
</dbReference>
<protein>
    <submittedName>
        <fullName evidence="1">Uncharacterized protein</fullName>
    </submittedName>
</protein>
<gene>
    <name evidence="1" type="ORF">RF11_07051</name>
</gene>
<organism evidence="1 2">
    <name type="scientific">Thelohanellus kitauei</name>
    <name type="common">Myxosporean</name>
    <dbReference type="NCBI Taxonomy" id="669202"/>
    <lineage>
        <taxon>Eukaryota</taxon>
        <taxon>Metazoa</taxon>
        <taxon>Cnidaria</taxon>
        <taxon>Myxozoa</taxon>
        <taxon>Myxosporea</taxon>
        <taxon>Bivalvulida</taxon>
        <taxon>Platysporina</taxon>
        <taxon>Myxobolidae</taxon>
        <taxon>Thelohanellus</taxon>
    </lineage>
</organism>
<evidence type="ECO:0000313" key="1">
    <source>
        <dbReference type="EMBL" id="KII72461.1"/>
    </source>
</evidence>
<keyword evidence="2" id="KW-1185">Reference proteome</keyword>
<accession>A0A0C2MYN4</accession>
<name>A0A0C2MYN4_THEKT</name>
<evidence type="ECO:0000313" key="2">
    <source>
        <dbReference type="Proteomes" id="UP000031668"/>
    </source>
</evidence>
<reference evidence="1 2" key="1">
    <citation type="journal article" date="2014" name="Genome Biol. Evol.">
        <title>The genome of the myxosporean Thelohanellus kitauei shows adaptations to nutrient acquisition within its fish host.</title>
        <authorList>
            <person name="Yang Y."/>
            <person name="Xiong J."/>
            <person name="Zhou Z."/>
            <person name="Huo F."/>
            <person name="Miao W."/>
            <person name="Ran C."/>
            <person name="Liu Y."/>
            <person name="Zhang J."/>
            <person name="Feng J."/>
            <person name="Wang M."/>
            <person name="Wang M."/>
            <person name="Wang L."/>
            <person name="Yao B."/>
        </authorList>
    </citation>
    <scope>NUCLEOTIDE SEQUENCE [LARGE SCALE GENOMIC DNA]</scope>
    <source>
        <strain evidence="1">Wuqing</strain>
    </source>
</reference>
<dbReference type="AlphaFoldDB" id="A0A0C2MYN4"/>
<proteinExistence type="predicted"/>
<comment type="caution">
    <text evidence="1">The sequence shown here is derived from an EMBL/GenBank/DDBJ whole genome shotgun (WGS) entry which is preliminary data.</text>
</comment>
<sequence length="157" mass="18121">MDTVFLEILPQTKLPDLLYDNLSQILKCFFYAGNARKGQRYDIKVLHNSSLKGRVDLFSERFQFTPSHFKAPLTKFGCRNVSVKRELFVVNDVIEAFFNHILRTNYSGINSKKSCRPGIHHLKVRGGKAEARGLRTQTRVKNEVEFHVKFLNPPILV</sequence>